<protein>
    <recommendedName>
        <fullName evidence="3">Glycosyltransferase family 1 protein</fullName>
    </recommendedName>
</protein>
<dbReference type="EMBL" id="JANWOR010000695">
    <property type="protein sequence ID" value="MDA4180632.1"/>
    <property type="molecule type" value="Genomic_DNA"/>
</dbReference>
<evidence type="ECO:0008006" key="3">
    <source>
        <dbReference type="Google" id="ProtNLM"/>
    </source>
</evidence>
<dbReference type="Proteomes" id="UP001211064">
    <property type="component" value="Unassembled WGS sequence"/>
</dbReference>
<comment type="caution">
    <text evidence="1">The sequence shown here is derived from an EMBL/GenBank/DDBJ whole genome shotgun (WGS) entry which is preliminary data.</text>
</comment>
<evidence type="ECO:0000313" key="1">
    <source>
        <dbReference type="EMBL" id="MDA4180632.1"/>
    </source>
</evidence>
<feature type="non-terminal residue" evidence="1">
    <location>
        <position position="100"/>
    </location>
</feature>
<proteinExistence type="predicted"/>
<organism evidence="1 2">
    <name type="scientific">Escherichia coli</name>
    <dbReference type="NCBI Taxonomy" id="562"/>
    <lineage>
        <taxon>Bacteria</taxon>
        <taxon>Pseudomonadati</taxon>
        <taxon>Pseudomonadota</taxon>
        <taxon>Gammaproteobacteria</taxon>
        <taxon>Enterobacterales</taxon>
        <taxon>Enterobacteriaceae</taxon>
        <taxon>Escherichia</taxon>
    </lineage>
</organism>
<name>A0AAW5ZBS6_ECOLX</name>
<accession>A0AAW5ZBS6</accession>
<reference evidence="1" key="1">
    <citation type="submission" date="2022-08" db="EMBL/GenBank/DDBJ databases">
        <title>Genome sequencing of human pathogens.</title>
        <authorList>
            <person name="Cao X."/>
        </authorList>
    </citation>
    <scope>NUCLEOTIDE SEQUENCE</scope>
    <source>
        <strain evidence="1">EC16126</strain>
    </source>
</reference>
<dbReference type="AlphaFoldDB" id="A0AAW5ZBS6"/>
<evidence type="ECO:0000313" key="2">
    <source>
        <dbReference type="Proteomes" id="UP001211064"/>
    </source>
</evidence>
<sequence length="100" mass="11628">MKVGFIIWNPFQLIQFKSIALKLEKPTIFIIRKNNNLALFPKKLINNKSWNVVYIEPHDVPVIDGTHDILLFQSAFPGIEKIKNSKLVSRQYGLAKERHN</sequence>
<gene>
    <name evidence="1" type="ORF">NY836_25345</name>
</gene>